<protein>
    <recommendedName>
        <fullName evidence="3">BrnA antitoxin of type II toxin-antitoxin system</fullName>
    </recommendedName>
</protein>
<sequence length="54" mass="6346">MRKVNTVRRDMRVPVVLDEKVKRYAEEQGHATWSAAYFDLVRKGLEIVQKEQGN</sequence>
<dbReference type="EMBL" id="JAFBCV010000010">
    <property type="protein sequence ID" value="MBM7839873.1"/>
    <property type="molecule type" value="Genomic_DNA"/>
</dbReference>
<evidence type="ECO:0000313" key="2">
    <source>
        <dbReference type="Proteomes" id="UP001179280"/>
    </source>
</evidence>
<proteinExistence type="predicted"/>
<accession>A0ABS2SWG2</accession>
<evidence type="ECO:0008006" key="3">
    <source>
        <dbReference type="Google" id="ProtNLM"/>
    </source>
</evidence>
<reference evidence="1" key="1">
    <citation type="submission" date="2021-01" db="EMBL/GenBank/DDBJ databases">
        <title>Genomic Encyclopedia of Type Strains, Phase IV (KMG-IV): sequencing the most valuable type-strain genomes for metagenomic binning, comparative biology and taxonomic classification.</title>
        <authorList>
            <person name="Goeker M."/>
        </authorList>
    </citation>
    <scope>NUCLEOTIDE SEQUENCE</scope>
    <source>
        <strain evidence="1">DSM 21943</strain>
    </source>
</reference>
<organism evidence="1 2">
    <name type="scientific">Shouchella xiaoxiensis</name>
    <dbReference type="NCBI Taxonomy" id="766895"/>
    <lineage>
        <taxon>Bacteria</taxon>
        <taxon>Bacillati</taxon>
        <taxon>Bacillota</taxon>
        <taxon>Bacilli</taxon>
        <taxon>Bacillales</taxon>
        <taxon>Bacillaceae</taxon>
        <taxon>Shouchella</taxon>
    </lineage>
</organism>
<gene>
    <name evidence="1" type="ORF">JOC54_003153</name>
</gene>
<evidence type="ECO:0000313" key="1">
    <source>
        <dbReference type="EMBL" id="MBM7839873.1"/>
    </source>
</evidence>
<name>A0ABS2SWG2_9BACI</name>
<dbReference type="RefSeq" id="WP_204467163.1">
    <property type="nucleotide sequence ID" value="NZ_JAFBCV010000010.1"/>
</dbReference>
<keyword evidence="2" id="KW-1185">Reference proteome</keyword>
<dbReference type="Proteomes" id="UP001179280">
    <property type="component" value="Unassembled WGS sequence"/>
</dbReference>
<comment type="caution">
    <text evidence="1">The sequence shown here is derived from an EMBL/GenBank/DDBJ whole genome shotgun (WGS) entry which is preliminary data.</text>
</comment>